<protein>
    <submittedName>
        <fullName evidence="2">Helix-turn-helix domain-containing protein</fullName>
    </submittedName>
</protein>
<dbReference type="PROSITE" id="PS50943">
    <property type="entry name" value="HTH_CROC1"/>
    <property type="match status" value="1"/>
</dbReference>
<dbReference type="SMART" id="SM00530">
    <property type="entry name" value="HTH_XRE"/>
    <property type="match status" value="1"/>
</dbReference>
<sequence>MDRTGLAEFLRTRRAAVQPEDVGLPRGRRRRTGGLRREEIAALSGMSTDYYSRIEQRRGPHPSRQVLGAIAGGLRLSGEERDHLFSLGGYPSPPARPATDDQVNPGMLEVFAGLRDGAAQVVSDLGETLTQTPLASALFGDQTVHKGLSRSLHYRWFTDPSARKLYPVSTHARHGQLLAADLRRTYTRSGPDSRAGAVVRALLARSPEFADIWREHPVAVANCGTKRIEHPALGPLDLHCQILLDPDHSQALQVFTPVAGTGTAEKLQLLAA</sequence>
<dbReference type="Pfam" id="PF13560">
    <property type="entry name" value="HTH_31"/>
    <property type="match status" value="1"/>
</dbReference>
<evidence type="ECO:0000313" key="3">
    <source>
        <dbReference type="Proteomes" id="UP000198362"/>
    </source>
</evidence>
<dbReference type="EMBL" id="FZPH01000002">
    <property type="protein sequence ID" value="SNS99926.1"/>
    <property type="molecule type" value="Genomic_DNA"/>
</dbReference>
<name>A0A239J1K4_9ACTN</name>
<evidence type="ECO:0000313" key="2">
    <source>
        <dbReference type="EMBL" id="SNS99926.1"/>
    </source>
</evidence>
<gene>
    <name evidence="2" type="ORF">SAMN05421812_102687</name>
</gene>
<dbReference type="CDD" id="cd00093">
    <property type="entry name" value="HTH_XRE"/>
    <property type="match status" value="1"/>
</dbReference>
<reference evidence="2 3" key="1">
    <citation type="submission" date="2017-06" db="EMBL/GenBank/DDBJ databases">
        <authorList>
            <person name="Kim H.J."/>
            <person name="Triplett B.A."/>
        </authorList>
    </citation>
    <scope>NUCLEOTIDE SEQUENCE [LARGE SCALE GENOMIC DNA]</scope>
    <source>
        <strain evidence="2 3">CGMCC 4.5593</strain>
    </source>
</reference>
<dbReference type="AlphaFoldDB" id="A0A239J1K4"/>
<dbReference type="InterPro" id="IPR010982">
    <property type="entry name" value="Lambda_DNA-bd_dom_sf"/>
</dbReference>
<organism evidence="2 3">
    <name type="scientific">Asanoa hainanensis</name>
    <dbReference type="NCBI Taxonomy" id="560556"/>
    <lineage>
        <taxon>Bacteria</taxon>
        <taxon>Bacillati</taxon>
        <taxon>Actinomycetota</taxon>
        <taxon>Actinomycetes</taxon>
        <taxon>Micromonosporales</taxon>
        <taxon>Micromonosporaceae</taxon>
        <taxon>Asanoa</taxon>
    </lineage>
</organism>
<dbReference type="RefSeq" id="WP_089245907.1">
    <property type="nucleotide sequence ID" value="NZ_FZPH01000002.1"/>
</dbReference>
<accession>A0A239J1K4</accession>
<dbReference type="SUPFAM" id="SSF47413">
    <property type="entry name" value="lambda repressor-like DNA-binding domains"/>
    <property type="match status" value="1"/>
</dbReference>
<proteinExistence type="predicted"/>
<evidence type="ECO:0000259" key="1">
    <source>
        <dbReference type="PROSITE" id="PS50943"/>
    </source>
</evidence>
<dbReference type="Pfam" id="PF17765">
    <property type="entry name" value="MLTR_LBD"/>
    <property type="match status" value="1"/>
</dbReference>
<keyword evidence="3" id="KW-1185">Reference proteome</keyword>
<dbReference type="GO" id="GO:0003677">
    <property type="term" value="F:DNA binding"/>
    <property type="evidence" value="ECO:0007669"/>
    <property type="project" value="InterPro"/>
</dbReference>
<dbReference type="PANTHER" id="PTHR35010">
    <property type="entry name" value="BLL4672 PROTEIN-RELATED"/>
    <property type="match status" value="1"/>
</dbReference>
<dbReference type="Gene3D" id="3.30.450.180">
    <property type="match status" value="1"/>
</dbReference>
<feature type="domain" description="HTH cro/C1-type" evidence="1">
    <location>
        <begin position="34"/>
        <end position="81"/>
    </location>
</feature>
<dbReference type="InterPro" id="IPR041413">
    <property type="entry name" value="MLTR_LBD"/>
</dbReference>
<dbReference type="Gene3D" id="1.10.260.40">
    <property type="entry name" value="lambda repressor-like DNA-binding domains"/>
    <property type="match status" value="1"/>
</dbReference>
<dbReference type="OrthoDB" id="3608749at2"/>
<dbReference type="PANTHER" id="PTHR35010:SF2">
    <property type="entry name" value="BLL4672 PROTEIN"/>
    <property type="match status" value="1"/>
</dbReference>
<dbReference type="Proteomes" id="UP000198362">
    <property type="component" value="Unassembled WGS sequence"/>
</dbReference>
<dbReference type="InterPro" id="IPR001387">
    <property type="entry name" value="Cro/C1-type_HTH"/>
</dbReference>